<dbReference type="InterPro" id="IPR037066">
    <property type="entry name" value="Plug_dom_sf"/>
</dbReference>
<sequence length="946" mass="100489">MKPTSQKALRRHGLALSIATALACGQVAAQDAQPAPPASPPPAQSSQQQTTELATVTVTGSALPRIDVETPSPVTTITADQIQKSGLTTVSDVVRAVSADNSGSIPASFTAGFAAGSSGVALRGLTVNSTLVLIDGRRAANYPLADDGQRSFVDLNTIPSNAIERIEVLKDGASSLYGADAIAGVVNIILRPDYQGTEFSAEVGTSQHGGGTSKRATVLFGGGDLKKDGWNAYFSAEYERDEDILTRQRGYPYNTADIRRSGGNNLIGGQPSQNSGSIYGSVTPGTLSRPGDVTSGVADPDAVAQPLAACGPRSTLVTDDPANPGSYCAQNFARYAAIQPTTDRRGLYGRFTVKVGERSKAYVSASYYEVKTSFPGPPAQIQAGTPRNTNSIALPATLPDGSLNPNNPFAAEGKAALINFAFPSALGSGESDNHNLRIVGGLTGYWGDWGYDTALVFNHSSLDTRLNGFLDYDRLIDVVTNGTYNFLDPGANSPALLASLSPQLRKTSTSDLQQFDFRVNRPLADLAGGALGLAAGIDVRHEEQDDPDLNPGLRAQGLGIAHVKGDRTVSGAYAELDAPFLESLEVNVSGRFDHYSDFGNNFSPKIGIKWKPIDELAFRGTFSKGFRAPSFAENGSSEAQGFATYTPPEDFQAAHNNSGYVQPYGLAFLTRANPNVKPEKSKSWTFGVLYQPTQDFSASLDYYRIKKTGVIAQQSPSAVLDAYYAGQPLPEGSAIVADVPDPAAPAALPRPLIVAAPYVNQDSLETKGLDLNLKAGHDFSENVRFTSELNLTKIISWRLTLEDGTKLQFVGTHGPYGVSSGAGTPRYRGSWANSIQFGRTTITGTLYYTSGLKLTAPDITTGCFSTNTDTGANVPGDCRMASFTDFDLTGRYDLTDKVAITGSVMNVFDKKAPFDPLNYAALNYNPTYAQNGVIGRFYRLGVRVKL</sequence>
<dbReference type="PANTHER" id="PTHR47234">
    <property type="match status" value="1"/>
</dbReference>
<keyword evidence="5 9" id="KW-0798">TonB box</keyword>
<evidence type="ECO:0000256" key="9">
    <source>
        <dbReference type="RuleBase" id="RU003357"/>
    </source>
</evidence>
<dbReference type="SUPFAM" id="SSF56935">
    <property type="entry name" value="Porins"/>
    <property type="match status" value="1"/>
</dbReference>
<dbReference type="InterPro" id="IPR012910">
    <property type="entry name" value="Plug_dom"/>
</dbReference>
<keyword evidence="2 8" id="KW-0813">Transport</keyword>
<evidence type="ECO:0000256" key="1">
    <source>
        <dbReference type="ARBA" id="ARBA00004571"/>
    </source>
</evidence>
<keyword evidence="7 8" id="KW-0998">Cell outer membrane</keyword>
<evidence type="ECO:0000259" key="13">
    <source>
        <dbReference type="Pfam" id="PF07715"/>
    </source>
</evidence>
<dbReference type="PROSITE" id="PS51257">
    <property type="entry name" value="PROKAR_LIPOPROTEIN"/>
    <property type="match status" value="1"/>
</dbReference>
<reference evidence="14 15" key="1">
    <citation type="journal article" date="2011" name="Curr. Microbiol.">
        <title>Luteibacter jiangsuensis sp. nov.: a methamidophos-degrading bacterium isolated from a methamidophos-manufacturing factory.</title>
        <authorList>
            <person name="Wang L."/>
            <person name="Wang G.L."/>
            <person name="Li S.P."/>
            <person name="Jiang J.D."/>
        </authorList>
    </citation>
    <scope>NUCLEOTIDE SEQUENCE [LARGE SCALE GENOMIC DNA]</scope>
    <source>
        <strain evidence="14 15">CGMCC 1.10133</strain>
    </source>
</reference>
<dbReference type="Gene3D" id="2.40.170.20">
    <property type="entry name" value="TonB-dependent receptor, beta-barrel domain"/>
    <property type="match status" value="1"/>
</dbReference>
<dbReference type="InterPro" id="IPR036942">
    <property type="entry name" value="Beta-barrel_TonB_sf"/>
</dbReference>
<evidence type="ECO:0000256" key="6">
    <source>
        <dbReference type="ARBA" id="ARBA00023136"/>
    </source>
</evidence>
<comment type="caution">
    <text evidence="14">The sequence shown here is derived from an EMBL/GenBank/DDBJ whole genome shotgun (WGS) entry which is preliminary data.</text>
</comment>
<dbReference type="InterPro" id="IPR000531">
    <property type="entry name" value="Beta-barrel_TonB"/>
</dbReference>
<keyword evidence="6 8" id="KW-0472">Membrane</keyword>
<evidence type="ECO:0000259" key="12">
    <source>
        <dbReference type="Pfam" id="PF00593"/>
    </source>
</evidence>
<keyword evidence="14" id="KW-0675">Receptor</keyword>
<feature type="signal peptide" evidence="11">
    <location>
        <begin position="1"/>
        <end position="29"/>
    </location>
</feature>
<name>A0ABX0Q0V0_9GAMM</name>
<keyword evidence="3 8" id="KW-1134">Transmembrane beta strand</keyword>
<protein>
    <submittedName>
        <fullName evidence="14">TonB-dependent receptor</fullName>
    </submittedName>
</protein>
<dbReference type="RefSeq" id="WP_167122503.1">
    <property type="nucleotide sequence ID" value="NZ_JAAQQR010000001.1"/>
</dbReference>
<keyword evidence="4 8" id="KW-0812">Transmembrane</keyword>
<feature type="region of interest" description="Disordered" evidence="10">
    <location>
        <begin position="27"/>
        <end position="55"/>
    </location>
</feature>
<organism evidence="14 15">
    <name type="scientific">Luteibacter jiangsuensis</name>
    <dbReference type="NCBI Taxonomy" id="637577"/>
    <lineage>
        <taxon>Bacteria</taxon>
        <taxon>Pseudomonadati</taxon>
        <taxon>Pseudomonadota</taxon>
        <taxon>Gammaproteobacteria</taxon>
        <taxon>Lysobacterales</taxon>
        <taxon>Rhodanobacteraceae</taxon>
        <taxon>Luteibacter</taxon>
    </lineage>
</organism>
<evidence type="ECO:0000313" key="14">
    <source>
        <dbReference type="EMBL" id="NID03620.1"/>
    </source>
</evidence>
<dbReference type="InterPro" id="IPR039426">
    <property type="entry name" value="TonB-dep_rcpt-like"/>
</dbReference>
<evidence type="ECO:0000256" key="4">
    <source>
        <dbReference type="ARBA" id="ARBA00022692"/>
    </source>
</evidence>
<dbReference type="CDD" id="cd01347">
    <property type="entry name" value="ligand_gated_channel"/>
    <property type="match status" value="1"/>
</dbReference>
<evidence type="ECO:0000256" key="8">
    <source>
        <dbReference type="PROSITE-ProRule" id="PRU01360"/>
    </source>
</evidence>
<keyword evidence="15" id="KW-1185">Reference proteome</keyword>
<proteinExistence type="inferred from homology"/>
<comment type="subcellular location">
    <subcellularLocation>
        <location evidence="1 8">Cell outer membrane</location>
        <topology evidence="1 8">Multi-pass membrane protein</topology>
    </subcellularLocation>
</comment>
<comment type="similarity">
    <text evidence="8 9">Belongs to the TonB-dependent receptor family.</text>
</comment>
<evidence type="ECO:0000313" key="15">
    <source>
        <dbReference type="Proteomes" id="UP001429601"/>
    </source>
</evidence>
<keyword evidence="11" id="KW-0732">Signal</keyword>
<feature type="chain" id="PRO_5047268564" evidence="11">
    <location>
        <begin position="30"/>
        <end position="946"/>
    </location>
</feature>
<dbReference type="Gene3D" id="2.170.130.10">
    <property type="entry name" value="TonB-dependent receptor, plug domain"/>
    <property type="match status" value="1"/>
</dbReference>
<gene>
    <name evidence="14" type="ORF">HBF26_01890</name>
</gene>
<dbReference type="Pfam" id="PF07715">
    <property type="entry name" value="Plug"/>
    <property type="match status" value="1"/>
</dbReference>
<dbReference type="PANTHER" id="PTHR47234:SF2">
    <property type="entry name" value="TONB-DEPENDENT RECEPTOR"/>
    <property type="match status" value="1"/>
</dbReference>
<feature type="domain" description="TonB-dependent receptor-like beta-barrel" evidence="12">
    <location>
        <begin position="440"/>
        <end position="907"/>
    </location>
</feature>
<evidence type="ECO:0000256" key="3">
    <source>
        <dbReference type="ARBA" id="ARBA00022452"/>
    </source>
</evidence>
<evidence type="ECO:0000256" key="11">
    <source>
        <dbReference type="SAM" id="SignalP"/>
    </source>
</evidence>
<feature type="compositionally biased region" description="Polar residues" evidence="10">
    <location>
        <begin position="270"/>
        <end position="286"/>
    </location>
</feature>
<accession>A0ABX0Q0V0</accession>
<evidence type="ECO:0000256" key="2">
    <source>
        <dbReference type="ARBA" id="ARBA00022448"/>
    </source>
</evidence>
<evidence type="ECO:0000256" key="7">
    <source>
        <dbReference type="ARBA" id="ARBA00023237"/>
    </source>
</evidence>
<feature type="domain" description="TonB-dependent receptor plug" evidence="13">
    <location>
        <begin position="69"/>
        <end position="185"/>
    </location>
</feature>
<feature type="compositionally biased region" description="Pro residues" evidence="10">
    <location>
        <begin position="34"/>
        <end position="43"/>
    </location>
</feature>
<evidence type="ECO:0000256" key="10">
    <source>
        <dbReference type="SAM" id="MobiDB-lite"/>
    </source>
</evidence>
<dbReference type="Pfam" id="PF00593">
    <property type="entry name" value="TonB_dep_Rec_b-barrel"/>
    <property type="match status" value="1"/>
</dbReference>
<dbReference type="PROSITE" id="PS52016">
    <property type="entry name" value="TONB_DEPENDENT_REC_3"/>
    <property type="match status" value="1"/>
</dbReference>
<evidence type="ECO:0000256" key="5">
    <source>
        <dbReference type="ARBA" id="ARBA00023077"/>
    </source>
</evidence>
<feature type="region of interest" description="Disordered" evidence="10">
    <location>
        <begin position="263"/>
        <end position="299"/>
    </location>
</feature>
<dbReference type="EMBL" id="JAAQQR010000001">
    <property type="protein sequence ID" value="NID03620.1"/>
    <property type="molecule type" value="Genomic_DNA"/>
</dbReference>
<dbReference type="Proteomes" id="UP001429601">
    <property type="component" value="Unassembled WGS sequence"/>
</dbReference>